<feature type="domain" description="NAD(P)-binding" evidence="1">
    <location>
        <begin position="17"/>
        <end position="212"/>
    </location>
</feature>
<organism evidence="2 3">
    <name type="scientific">Lentilactobacillus parabuchneri DSM 5707 = NBRC 107865</name>
    <dbReference type="NCBI Taxonomy" id="1423784"/>
    <lineage>
        <taxon>Bacteria</taxon>
        <taxon>Bacillati</taxon>
        <taxon>Bacillota</taxon>
        <taxon>Bacilli</taxon>
        <taxon>Lactobacillales</taxon>
        <taxon>Lactobacillaceae</taxon>
        <taxon>Lentilactobacillus</taxon>
    </lineage>
</organism>
<proteinExistence type="predicted"/>
<dbReference type="InterPro" id="IPR036291">
    <property type="entry name" value="NAD(P)-bd_dom_sf"/>
</dbReference>
<comment type="caution">
    <text evidence="2">The sequence shown here is derived from an EMBL/GenBank/DDBJ whole genome shotgun (WGS) entry which is preliminary data.</text>
</comment>
<dbReference type="PANTHER" id="PTHR43355:SF2">
    <property type="entry name" value="FLAVIN REDUCTASE (NADPH)"/>
    <property type="match status" value="1"/>
</dbReference>
<dbReference type="EMBL" id="AZGK01000002">
    <property type="protein sequence ID" value="KRM47289.1"/>
    <property type="molecule type" value="Genomic_DNA"/>
</dbReference>
<dbReference type="GO" id="GO:0016646">
    <property type="term" value="F:oxidoreductase activity, acting on the CH-NH group of donors, NAD or NADP as acceptor"/>
    <property type="evidence" value="ECO:0007669"/>
    <property type="project" value="TreeGrafter"/>
</dbReference>
<evidence type="ECO:0000313" key="3">
    <source>
        <dbReference type="Proteomes" id="UP000051957"/>
    </source>
</evidence>
<dbReference type="AlphaFoldDB" id="A0A0R1Z6C8"/>
<dbReference type="SUPFAM" id="SSF51735">
    <property type="entry name" value="NAD(P)-binding Rossmann-fold domains"/>
    <property type="match status" value="1"/>
</dbReference>
<protein>
    <submittedName>
        <fullName evidence="2">Coenzyme F420-dependent NADP oxidoreductase</fullName>
    </submittedName>
</protein>
<evidence type="ECO:0000259" key="1">
    <source>
        <dbReference type="Pfam" id="PF13460"/>
    </source>
</evidence>
<dbReference type="InterPro" id="IPR016040">
    <property type="entry name" value="NAD(P)-bd_dom"/>
</dbReference>
<sequence>MIILGGLNLTLKVGVIGATGMAGSAIVNEAVRRGFEVTGFVRNADKARDMLPDGVKLVTKDAFEIQRVDISDLDVLVDAFATHDMSQAYKHVDLAARLVELAKDTDKPRLFFILGAASLETGNGHRLIDKLEKMPNNESFIEVPRQQFKEYQLLMNTKNVNWVAVSPSANFKPGDATDFVLGKDSLLTNAAGKSEITSETMAKVINDEMEHPTHHNERFTAVGQ</sequence>
<dbReference type="InterPro" id="IPR051606">
    <property type="entry name" value="Polyketide_Oxido-like"/>
</dbReference>
<name>A0A0R1Z6C8_9LACO</name>
<gene>
    <name evidence="2" type="ORF">FC51_GL000988</name>
</gene>
<dbReference type="PANTHER" id="PTHR43355">
    <property type="entry name" value="FLAVIN REDUCTASE (NADPH)"/>
    <property type="match status" value="1"/>
</dbReference>
<dbReference type="Pfam" id="PF13460">
    <property type="entry name" value="NAD_binding_10"/>
    <property type="match status" value="1"/>
</dbReference>
<dbReference type="Proteomes" id="UP000051957">
    <property type="component" value="Unassembled WGS sequence"/>
</dbReference>
<dbReference type="Gene3D" id="3.40.50.720">
    <property type="entry name" value="NAD(P)-binding Rossmann-like Domain"/>
    <property type="match status" value="1"/>
</dbReference>
<reference evidence="2 3" key="1">
    <citation type="journal article" date="2015" name="Genome Announc.">
        <title>Expanding the biotechnology potential of lactobacilli through comparative genomics of 213 strains and associated genera.</title>
        <authorList>
            <person name="Sun Z."/>
            <person name="Harris H.M."/>
            <person name="McCann A."/>
            <person name="Guo C."/>
            <person name="Argimon S."/>
            <person name="Zhang W."/>
            <person name="Yang X."/>
            <person name="Jeffery I.B."/>
            <person name="Cooney J.C."/>
            <person name="Kagawa T.F."/>
            <person name="Liu W."/>
            <person name="Song Y."/>
            <person name="Salvetti E."/>
            <person name="Wrobel A."/>
            <person name="Rasinkangas P."/>
            <person name="Parkhill J."/>
            <person name="Rea M.C."/>
            <person name="O'Sullivan O."/>
            <person name="Ritari J."/>
            <person name="Douillard F.P."/>
            <person name="Paul Ross R."/>
            <person name="Yang R."/>
            <person name="Briner A.E."/>
            <person name="Felis G.E."/>
            <person name="de Vos W.M."/>
            <person name="Barrangou R."/>
            <person name="Klaenhammer T.R."/>
            <person name="Caufield P.W."/>
            <person name="Cui Y."/>
            <person name="Zhang H."/>
            <person name="O'Toole P.W."/>
        </authorList>
    </citation>
    <scope>NUCLEOTIDE SEQUENCE [LARGE SCALE GENOMIC DNA]</scope>
    <source>
        <strain evidence="2 3">DSM 5707</strain>
    </source>
</reference>
<dbReference type="PATRIC" id="fig|1423784.4.peg.997"/>
<accession>A0A0R1Z6C8</accession>
<evidence type="ECO:0000313" key="2">
    <source>
        <dbReference type="EMBL" id="KRM47289.1"/>
    </source>
</evidence>